<comment type="caution">
    <text evidence="3">The sequence shown here is derived from an EMBL/GenBank/DDBJ whole genome shotgun (WGS) entry which is preliminary data.</text>
</comment>
<dbReference type="PANTHER" id="PTHR37984">
    <property type="entry name" value="PROTEIN CBG26694"/>
    <property type="match status" value="1"/>
</dbReference>
<evidence type="ECO:0000256" key="1">
    <source>
        <dbReference type="ARBA" id="ARBA00012493"/>
    </source>
</evidence>
<dbReference type="AlphaFoldDB" id="A0A4Y2B6J1"/>
<dbReference type="InterPro" id="IPR050951">
    <property type="entry name" value="Retrovirus_Pol_polyprotein"/>
</dbReference>
<organism evidence="3 4">
    <name type="scientific">Araneus ventricosus</name>
    <name type="common">Orbweaver spider</name>
    <name type="synonym">Epeira ventricosa</name>
    <dbReference type="NCBI Taxonomy" id="182803"/>
    <lineage>
        <taxon>Eukaryota</taxon>
        <taxon>Metazoa</taxon>
        <taxon>Ecdysozoa</taxon>
        <taxon>Arthropoda</taxon>
        <taxon>Chelicerata</taxon>
        <taxon>Arachnida</taxon>
        <taxon>Araneae</taxon>
        <taxon>Araneomorphae</taxon>
        <taxon>Entelegynae</taxon>
        <taxon>Araneoidea</taxon>
        <taxon>Araneidae</taxon>
        <taxon>Araneus</taxon>
    </lineage>
</organism>
<dbReference type="EMBL" id="BGPR01000056">
    <property type="protein sequence ID" value="GBL87820.1"/>
    <property type="molecule type" value="Genomic_DNA"/>
</dbReference>
<dbReference type="InterPro" id="IPR001584">
    <property type="entry name" value="Integrase_cat-core"/>
</dbReference>
<dbReference type="Gene3D" id="3.30.420.10">
    <property type="entry name" value="Ribonuclease H-like superfamily/Ribonuclease H"/>
    <property type="match status" value="1"/>
</dbReference>
<evidence type="ECO:0000259" key="2">
    <source>
        <dbReference type="PROSITE" id="PS50994"/>
    </source>
</evidence>
<dbReference type="GO" id="GO:0003676">
    <property type="term" value="F:nucleic acid binding"/>
    <property type="evidence" value="ECO:0007669"/>
    <property type="project" value="InterPro"/>
</dbReference>
<dbReference type="InterPro" id="IPR036397">
    <property type="entry name" value="RNaseH_sf"/>
</dbReference>
<protein>
    <recommendedName>
        <fullName evidence="1">RNA-directed DNA polymerase</fullName>
        <ecNumber evidence="1">2.7.7.49</ecNumber>
    </recommendedName>
</protein>
<dbReference type="GO" id="GO:0015074">
    <property type="term" value="P:DNA integration"/>
    <property type="evidence" value="ECO:0007669"/>
    <property type="project" value="InterPro"/>
</dbReference>
<dbReference type="Pfam" id="PF17921">
    <property type="entry name" value="Integrase_H2C2"/>
    <property type="match status" value="1"/>
</dbReference>
<name>A0A4Y2B6J1_ARAVE</name>
<dbReference type="Proteomes" id="UP000499080">
    <property type="component" value="Unassembled WGS sequence"/>
</dbReference>
<gene>
    <name evidence="3" type="ORF">AVEN_192008_1</name>
</gene>
<dbReference type="EC" id="2.7.7.49" evidence="1"/>
<dbReference type="PROSITE" id="PS50994">
    <property type="entry name" value="INTEGRASE"/>
    <property type="match status" value="1"/>
</dbReference>
<dbReference type="InterPro" id="IPR041588">
    <property type="entry name" value="Integrase_H2C2"/>
</dbReference>
<feature type="domain" description="Integrase catalytic" evidence="2">
    <location>
        <begin position="104"/>
        <end position="204"/>
    </location>
</feature>
<dbReference type="Pfam" id="PF00665">
    <property type="entry name" value="rve"/>
    <property type="match status" value="1"/>
</dbReference>
<proteinExistence type="predicted"/>
<evidence type="ECO:0000313" key="3">
    <source>
        <dbReference type="EMBL" id="GBL87820.1"/>
    </source>
</evidence>
<dbReference type="Gene3D" id="1.10.340.70">
    <property type="match status" value="1"/>
</dbReference>
<dbReference type="PANTHER" id="PTHR37984:SF15">
    <property type="entry name" value="INTEGRASE CATALYTIC DOMAIN-CONTAINING PROTEIN"/>
    <property type="match status" value="1"/>
</dbReference>
<evidence type="ECO:0000313" key="4">
    <source>
        <dbReference type="Proteomes" id="UP000499080"/>
    </source>
</evidence>
<accession>A0A4Y2B6J1</accession>
<dbReference type="InterPro" id="IPR012337">
    <property type="entry name" value="RNaseH-like_sf"/>
</dbReference>
<dbReference type="GO" id="GO:0003964">
    <property type="term" value="F:RNA-directed DNA polymerase activity"/>
    <property type="evidence" value="ECO:0007669"/>
    <property type="project" value="UniProtKB-EC"/>
</dbReference>
<keyword evidence="4" id="KW-1185">Reference proteome</keyword>
<dbReference type="SUPFAM" id="SSF53098">
    <property type="entry name" value="Ribonuclease H-like"/>
    <property type="match status" value="1"/>
</dbReference>
<sequence length="204" mass="23481">MDDQPKHLFQSNSTSLKLQQQYFPLKDITLTCDISSNIPRSFIPKEYRRLVFQNLHGLSYPSIFASTRMITERFVWPNIKMWVRSCQPCQRSKIHRDTKAPVGTFALPDARFSHIHIDFIGPFRPSNGHIYCLTTVDCFIRWMEVIPTADMTAETTCRALPSGWIFRFGCPAIITTDQSRNFESNLFKELSDLLGTESIAVPTI</sequence>
<dbReference type="OrthoDB" id="422540at2759"/>
<reference evidence="3 4" key="1">
    <citation type="journal article" date="2019" name="Sci. Rep.">
        <title>Orb-weaving spider Araneus ventricosus genome elucidates the spidroin gene catalogue.</title>
        <authorList>
            <person name="Kono N."/>
            <person name="Nakamura H."/>
            <person name="Ohtoshi R."/>
            <person name="Moran D.A.P."/>
            <person name="Shinohara A."/>
            <person name="Yoshida Y."/>
            <person name="Fujiwara M."/>
            <person name="Mori M."/>
            <person name="Tomita M."/>
            <person name="Arakawa K."/>
        </authorList>
    </citation>
    <scope>NUCLEOTIDE SEQUENCE [LARGE SCALE GENOMIC DNA]</scope>
</reference>